<keyword evidence="7" id="KW-1185">Reference proteome</keyword>
<proteinExistence type="predicted"/>
<dbReference type="InterPro" id="IPR036388">
    <property type="entry name" value="WH-like_DNA-bd_sf"/>
</dbReference>
<protein>
    <recommendedName>
        <fullName evidence="4">Histidine utilization repressor</fullName>
    </recommendedName>
</protein>
<dbReference type="InterPro" id="IPR010248">
    <property type="entry name" value="His_ut_repres"/>
</dbReference>
<dbReference type="PROSITE" id="PS50949">
    <property type="entry name" value="HTH_GNTR"/>
    <property type="match status" value="1"/>
</dbReference>
<dbReference type="InterPro" id="IPR036390">
    <property type="entry name" value="WH_DNA-bd_sf"/>
</dbReference>
<evidence type="ECO:0000256" key="4">
    <source>
        <dbReference type="NCBIfam" id="TIGR02018"/>
    </source>
</evidence>
<dbReference type="SMART" id="SM00345">
    <property type="entry name" value="HTH_GNTR"/>
    <property type="match status" value="1"/>
</dbReference>
<evidence type="ECO:0000256" key="1">
    <source>
        <dbReference type="ARBA" id="ARBA00023015"/>
    </source>
</evidence>
<dbReference type="KEGG" id="cof:FOZ74_06805"/>
<dbReference type="InterPro" id="IPR028978">
    <property type="entry name" value="Chorismate_lyase_/UTRA_dom_sf"/>
</dbReference>
<dbReference type="FunFam" id="1.10.10.10:FF:000079">
    <property type="entry name" value="GntR family transcriptional regulator"/>
    <property type="match status" value="1"/>
</dbReference>
<dbReference type="Gene3D" id="3.40.1410.10">
    <property type="entry name" value="Chorismate lyase-like"/>
    <property type="match status" value="1"/>
</dbReference>
<accession>A0A5B8RT84</accession>
<dbReference type="Gene3D" id="1.10.10.10">
    <property type="entry name" value="Winged helix-like DNA-binding domain superfamily/Winged helix DNA-binding domain"/>
    <property type="match status" value="1"/>
</dbReference>
<name>A0A5B8RT84_9BURK</name>
<dbReference type="GO" id="GO:0003677">
    <property type="term" value="F:DNA binding"/>
    <property type="evidence" value="ECO:0007669"/>
    <property type="project" value="UniProtKB-UniRule"/>
</dbReference>
<evidence type="ECO:0000313" key="7">
    <source>
        <dbReference type="Proteomes" id="UP000321199"/>
    </source>
</evidence>
<evidence type="ECO:0000313" key="6">
    <source>
        <dbReference type="EMBL" id="QEA12756.1"/>
    </source>
</evidence>
<dbReference type="Proteomes" id="UP000321199">
    <property type="component" value="Chromosome"/>
</dbReference>
<keyword evidence="1" id="KW-0805">Transcription regulation</keyword>
<organism evidence="6 7">
    <name type="scientific">Comamonas flocculans</name>
    <dbReference type="NCBI Taxonomy" id="2597701"/>
    <lineage>
        <taxon>Bacteria</taxon>
        <taxon>Pseudomonadati</taxon>
        <taxon>Pseudomonadota</taxon>
        <taxon>Betaproteobacteria</taxon>
        <taxon>Burkholderiales</taxon>
        <taxon>Comamonadaceae</taxon>
        <taxon>Comamonas</taxon>
    </lineage>
</organism>
<sequence>MNFPTTSPDAAPRPKRAPAFQVIKEHVLRQIHEGRWREGDAIPGEEALAREFGVSRMTVNRALRELSSEQVLERVQGSGTFVAQQKFLATLVELRNIADEIAARGHRHSSELQLLERTRASDALAHRLGLAARAPVFHSVIVHFENGLPLQVEDRWVNPRVAPDYLAQDFTRGTPNAYLMKVAPLQGVDFEIEADTPTEAVRQLLRMQAREFCLVLRRTTYSMGQVASVAAMWHPAKRYRFTGHI</sequence>
<dbReference type="InterPro" id="IPR050679">
    <property type="entry name" value="Bact_HTH_transcr_reg"/>
</dbReference>
<dbReference type="SUPFAM" id="SSF64288">
    <property type="entry name" value="Chorismate lyase-like"/>
    <property type="match status" value="1"/>
</dbReference>
<dbReference type="GO" id="GO:0045892">
    <property type="term" value="P:negative regulation of DNA-templated transcription"/>
    <property type="evidence" value="ECO:0007669"/>
    <property type="project" value="UniProtKB-UniRule"/>
</dbReference>
<feature type="domain" description="HTH gntR-type" evidence="5">
    <location>
        <begin position="17"/>
        <end position="85"/>
    </location>
</feature>
<dbReference type="EMBL" id="CP042344">
    <property type="protein sequence ID" value="QEA12756.1"/>
    <property type="molecule type" value="Genomic_DNA"/>
</dbReference>
<dbReference type="SMART" id="SM00866">
    <property type="entry name" value="UTRA"/>
    <property type="match status" value="1"/>
</dbReference>
<dbReference type="CDD" id="cd07377">
    <property type="entry name" value="WHTH_GntR"/>
    <property type="match status" value="1"/>
</dbReference>
<keyword evidence="2" id="KW-0238">DNA-binding</keyword>
<evidence type="ECO:0000256" key="3">
    <source>
        <dbReference type="ARBA" id="ARBA00023163"/>
    </source>
</evidence>
<keyword evidence="3" id="KW-0804">Transcription</keyword>
<dbReference type="OrthoDB" id="9808698at2"/>
<evidence type="ECO:0000259" key="5">
    <source>
        <dbReference type="PROSITE" id="PS50949"/>
    </source>
</evidence>
<evidence type="ECO:0000256" key="2">
    <source>
        <dbReference type="ARBA" id="ARBA00023125"/>
    </source>
</evidence>
<dbReference type="PANTHER" id="PTHR44846:SF16">
    <property type="entry name" value="TRANSCRIPTIONAL REGULATOR PHNF-RELATED"/>
    <property type="match status" value="1"/>
</dbReference>
<dbReference type="Pfam" id="PF00392">
    <property type="entry name" value="GntR"/>
    <property type="match status" value="1"/>
</dbReference>
<dbReference type="InterPro" id="IPR011663">
    <property type="entry name" value="UTRA"/>
</dbReference>
<dbReference type="SUPFAM" id="SSF46785">
    <property type="entry name" value="Winged helix' DNA-binding domain"/>
    <property type="match status" value="1"/>
</dbReference>
<gene>
    <name evidence="6" type="primary">hutC</name>
    <name evidence="6" type="ORF">FOZ74_06805</name>
</gene>
<dbReference type="AlphaFoldDB" id="A0A5B8RT84"/>
<dbReference type="RefSeq" id="WP_146912350.1">
    <property type="nucleotide sequence ID" value="NZ_CP042344.1"/>
</dbReference>
<dbReference type="InterPro" id="IPR000524">
    <property type="entry name" value="Tscrpt_reg_HTH_GntR"/>
</dbReference>
<dbReference type="PRINTS" id="PR00035">
    <property type="entry name" value="HTHGNTR"/>
</dbReference>
<dbReference type="Pfam" id="PF07702">
    <property type="entry name" value="UTRA"/>
    <property type="match status" value="1"/>
</dbReference>
<reference evidence="6 7" key="1">
    <citation type="submission" date="2019-07" db="EMBL/GenBank/DDBJ databases">
        <title>Complete genome sequence of Comamonas sp. NLF 7-7 isolated from livestock.</title>
        <authorList>
            <person name="Kim D.H."/>
            <person name="Kim J.G."/>
        </authorList>
    </citation>
    <scope>NUCLEOTIDE SEQUENCE [LARGE SCALE GENOMIC DNA]</scope>
    <source>
        <strain evidence="6 7">NLF 7-7</strain>
    </source>
</reference>
<dbReference type="GO" id="GO:0006547">
    <property type="term" value="P:L-histidine metabolic process"/>
    <property type="evidence" value="ECO:0007669"/>
    <property type="project" value="UniProtKB-UniRule"/>
</dbReference>
<dbReference type="NCBIfam" id="TIGR02018">
    <property type="entry name" value="his_ut_repres"/>
    <property type="match status" value="1"/>
</dbReference>
<dbReference type="PANTHER" id="PTHR44846">
    <property type="entry name" value="MANNOSYL-D-GLYCERATE TRANSPORT/METABOLISM SYSTEM REPRESSOR MNGR-RELATED"/>
    <property type="match status" value="1"/>
</dbReference>
<dbReference type="GO" id="GO:0003700">
    <property type="term" value="F:DNA-binding transcription factor activity"/>
    <property type="evidence" value="ECO:0007669"/>
    <property type="project" value="UniProtKB-UniRule"/>
</dbReference>